<reference evidence="2" key="1">
    <citation type="journal article" date="2023" name="Science">
        <title>Genome structures resolve the early diversification of teleost fishes.</title>
        <authorList>
            <person name="Parey E."/>
            <person name="Louis A."/>
            <person name="Montfort J."/>
            <person name="Bouchez O."/>
            <person name="Roques C."/>
            <person name="Iampietro C."/>
            <person name="Lluch J."/>
            <person name="Castinel A."/>
            <person name="Donnadieu C."/>
            <person name="Desvignes T."/>
            <person name="Floi Bucao C."/>
            <person name="Jouanno E."/>
            <person name="Wen M."/>
            <person name="Mejri S."/>
            <person name="Dirks R."/>
            <person name="Jansen H."/>
            <person name="Henkel C."/>
            <person name="Chen W.J."/>
            <person name="Zahm M."/>
            <person name="Cabau C."/>
            <person name="Klopp C."/>
            <person name="Thompson A.W."/>
            <person name="Robinson-Rechavi M."/>
            <person name="Braasch I."/>
            <person name="Lecointre G."/>
            <person name="Bobe J."/>
            <person name="Postlethwait J.H."/>
            <person name="Berthelot C."/>
            <person name="Roest Crollius H."/>
            <person name="Guiguen Y."/>
        </authorList>
    </citation>
    <scope>NUCLEOTIDE SEQUENCE</scope>
    <source>
        <strain evidence="2">WJC10195</strain>
    </source>
</reference>
<dbReference type="Proteomes" id="UP001152622">
    <property type="component" value="Chromosome 2"/>
</dbReference>
<evidence type="ECO:0000256" key="1">
    <source>
        <dbReference type="SAM" id="MobiDB-lite"/>
    </source>
</evidence>
<accession>A0A9Q1G1R5</accession>
<feature type="region of interest" description="Disordered" evidence="1">
    <location>
        <begin position="23"/>
        <end position="50"/>
    </location>
</feature>
<dbReference type="AlphaFoldDB" id="A0A9Q1G1R5"/>
<protein>
    <submittedName>
        <fullName evidence="2">Uncharacterized protein</fullName>
    </submittedName>
</protein>
<evidence type="ECO:0000313" key="2">
    <source>
        <dbReference type="EMBL" id="KAJ8373834.1"/>
    </source>
</evidence>
<name>A0A9Q1G1R5_SYNKA</name>
<organism evidence="2 3">
    <name type="scientific">Synaphobranchus kaupii</name>
    <name type="common">Kaup's arrowtooth eel</name>
    <dbReference type="NCBI Taxonomy" id="118154"/>
    <lineage>
        <taxon>Eukaryota</taxon>
        <taxon>Metazoa</taxon>
        <taxon>Chordata</taxon>
        <taxon>Craniata</taxon>
        <taxon>Vertebrata</taxon>
        <taxon>Euteleostomi</taxon>
        <taxon>Actinopterygii</taxon>
        <taxon>Neopterygii</taxon>
        <taxon>Teleostei</taxon>
        <taxon>Anguilliformes</taxon>
        <taxon>Synaphobranchidae</taxon>
        <taxon>Synaphobranchus</taxon>
    </lineage>
</organism>
<proteinExistence type="predicted"/>
<sequence length="103" mass="11101">MVPPQPAPPPQRALIKGEMYEPAMGSAHRSREGAGLPGPEGTTPLECGDGHRVRAERPRCPVTPPRPCKLLCRATKYLCVHRGCWRGCTLGTGAILGSYAQRL</sequence>
<comment type="caution">
    <text evidence="2">The sequence shown here is derived from an EMBL/GenBank/DDBJ whole genome shotgun (WGS) entry which is preliminary data.</text>
</comment>
<keyword evidence="3" id="KW-1185">Reference proteome</keyword>
<evidence type="ECO:0000313" key="3">
    <source>
        <dbReference type="Proteomes" id="UP001152622"/>
    </source>
</evidence>
<dbReference type="EMBL" id="JAINUF010000002">
    <property type="protein sequence ID" value="KAJ8373834.1"/>
    <property type="molecule type" value="Genomic_DNA"/>
</dbReference>
<gene>
    <name evidence="2" type="ORF">SKAU_G00044140</name>
</gene>